<dbReference type="InterPro" id="IPR002513">
    <property type="entry name" value="Tn3_Tnp_DDE_dom"/>
</dbReference>
<protein>
    <recommendedName>
        <fullName evidence="1">Tn3 transposase DDE domain-containing protein</fullName>
    </recommendedName>
</protein>
<dbReference type="EMBL" id="CADCTM010000645">
    <property type="protein sequence ID" value="CAA9283988.1"/>
    <property type="molecule type" value="Genomic_DNA"/>
</dbReference>
<evidence type="ECO:0000259" key="1">
    <source>
        <dbReference type="Pfam" id="PF01526"/>
    </source>
</evidence>
<evidence type="ECO:0000313" key="2">
    <source>
        <dbReference type="EMBL" id="CAA9283988.1"/>
    </source>
</evidence>
<proteinExistence type="predicted"/>
<name>A0A6J4JPK6_9CYAN</name>
<organism evidence="2">
    <name type="scientific">uncultured Coleofasciculus sp</name>
    <dbReference type="NCBI Taxonomy" id="1267456"/>
    <lineage>
        <taxon>Bacteria</taxon>
        <taxon>Bacillati</taxon>
        <taxon>Cyanobacteriota</taxon>
        <taxon>Cyanophyceae</taxon>
        <taxon>Coleofasciculales</taxon>
        <taxon>Coleofasciculaceae</taxon>
        <taxon>Coleofasciculus</taxon>
        <taxon>environmental samples</taxon>
    </lineage>
</organism>
<dbReference type="Pfam" id="PF01526">
    <property type="entry name" value="DDE_Tnp_Tn3"/>
    <property type="match status" value="1"/>
</dbReference>
<accession>A0A6J4JPK6</accession>
<feature type="domain" description="Tn3 transposase DDE" evidence="1">
    <location>
        <begin position="2"/>
        <end position="51"/>
    </location>
</feature>
<reference evidence="2" key="1">
    <citation type="submission" date="2020-02" db="EMBL/GenBank/DDBJ databases">
        <authorList>
            <person name="Meier V. D."/>
        </authorList>
    </citation>
    <scope>NUCLEOTIDE SEQUENCE</scope>
    <source>
        <strain evidence="2">AVDCRST_MAG92</strain>
    </source>
</reference>
<dbReference type="AlphaFoldDB" id="A0A6J4JPK6"/>
<sequence>MHLLRLCLVYINTLMIQRVLSEKPWWEMMKPEDLRALTPLTWSHINPYGIFRLDMNERLQIENENLAG</sequence>
<gene>
    <name evidence="2" type="ORF">AVDCRST_MAG92-3742</name>
</gene>
<dbReference type="GO" id="GO:0006313">
    <property type="term" value="P:DNA transposition"/>
    <property type="evidence" value="ECO:0007669"/>
    <property type="project" value="InterPro"/>
</dbReference>
<dbReference type="GO" id="GO:0004803">
    <property type="term" value="F:transposase activity"/>
    <property type="evidence" value="ECO:0007669"/>
    <property type="project" value="InterPro"/>
</dbReference>